<evidence type="ECO:0000256" key="3">
    <source>
        <dbReference type="ARBA" id="ARBA00022964"/>
    </source>
</evidence>
<reference evidence="7" key="1">
    <citation type="journal article" date="2020" name="Nature">
        <title>Giant virus diversity and host interactions through global metagenomics.</title>
        <authorList>
            <person name="Schulz F."/>
            <person name="Roux S."/>
            <person name="Paez-Espino D."/>
            <person name="Jungbluth S."/>
            <person name="Walsh D.A."/>
            <person name="Denef V.J."/>
            <person name="McMahon K.D."/>
            <person name="Konstantinidis K.T."/>
            <person name="Eloe-Fadrosh E.A."/>
            <person name="Kyrpides N.C."/>
            <person name="Woyke T."/>
        </authorList>
    </citation>
    <scope>NUCLEOTIDE SEQUENCE</scope>
    <source>
        <strain evidence="7">GVMAG-S-3300013094-100</strain>
    </source>
</reference>
<keyword evidence="3" id="KW-0223">Dioxygenase</keyword>
<evidence type="ECO:0000259" key="6">
    <source>
        <dbReference type="Pfam" id="PF12851"/>
    </source>
</evidence>
<evidence type="ECO:0000256" key="4">
    <source>
        <dbReference type="ARBA" id="ARBA00023002"/>
    </source>
</evidence>
<evidence type="ECO:0000256" key="5">
    <source>
        <dbReference type="ARBA" id="ARBA00023004"/>
    </source>
</evidence>
<dbReference type="GO" id="GO:0046872">
    <property type="term" value="F:metal ion binding"/>
    <property type="evidence" value="ECO:0007669"/>
    <property type="project" value="UniProtKB-KW"/>
</dbReference>
<feature type="domain" description="2OGFeDO JBP1/TET oxygenase" evidence="6">
    <location>
        <begin position="109"/>
        <end position="267"/>
    </location>
</feature>
<sequence length="392" mass="44156">MKITLKPHDNIKLEPGKYYDYDNTWTVIPSMRDGGGEYEILKENGELLCYYKPRALSSELCTLAVQCYLDAGKMISTNRGTAAGMDEHRILEKKFEKGKVSNSNIIGYIDSPNHKRPCRLTMYSKNHFEKYSAGLPFIKEIDKVFSETVPEKYNLQKIATNSVKKYQILDTAFSTVTVNYNFRTALHKDSGDFRKGFGNLVVCKTDTSKGGLLLFPKYKLAIDLNNGDFLAMDVHEYHCNSPILTDKTVGECKDSAYRLSFVCYLREKMAECNKINGTLERLQINTNEKWDTQIIFDKIFASVGETNNNKNKTPEKVKIDSEKRWWTMSAGRFVLTYKNKRYELFDNIANKTIHNLMPSWEYVNGLGLNIGTGSGGGDVSGGGSGGGGGILV</sequence>
<evidence type="ECO:0000256" key="2">
    <source>
        <dbReference type="ARBA" id="ARBA00022723"/>
    </source>
</evidence>
<protein>
    <recommendedName>
        <fullName evidence="6">2OGFeDO JBP1/TET oxygenase domain-containing protein</fullName>
    </recommendedName>
</protein>
<keyword evidence="5" id="KW-0408">Iron</keyword>
<dbReference type="InterPro" id="IPR024779">
    <property type="entry name" value="2OGFeDO_JBP1/TET_oxygenase_dom"/>
</dbReference>
<keyword evidence="2" id="KW-0479">Metal-binding</keyword>
<dbReference type="GO" id="GO:0051213">
    <property type="term" value="F:dioxygenase activity"/>
    <property type="evidence" value="ECO:0007669"/>
    <property type="project" value="UniProtKB-KW"/>
</dbReference>
<organism evidence="7">
    <name type="scientific">viral metagenome</name>
    <dbReference type="NCBI Taxonomy" id="1070528"/>
    <lineage>
        <taxon>unclassified sequences</taxon>
        <taxon>metagenomes</taxon>
        <taxon>organismal metagenomes</taxon>
    </lineage>
</organism>
<name>A0A6C0KSU9_9ZZZZ</name>
<evidence type="ECO:0000256" key="1">
    <source>
        <dbReference type="ARBA" id="ARBA00001954"/>
    </source>
</evidence>
<dbReference type="EMBL" id="MN740977">
    <property type="protein sequence ID" value="QHU21035.1"/>
    <property type="molecule type" value="Genomic_DNA"/>
</dbReference>
<dbReference type="Gene3D" id="3.60.130.30">
    <property type="match status" value="1"/>
</dbReference>
<proteinExistence type="predicted"/>
<evidence type="ECO:0000313" key="7">
    <source>
        <dbReference type="EMBL" id="QHU21035.1"/>
    </source>
</evidence>
<dbReference type="AlphaFoldDB" id="A0A6C0KSU9"/>
<accession>A0A6C0KSU9</accession>
<dbReference type="Pfam" id="PF12851">
    <property type="entry name" value="Tet_JBP"/>
    <property type="match status" value="1"/>
</dbReference>
<comment type="cofactor">
    <cofactor evidence="1">
        <name>Fe(2+)</name>
        <dbReference type="ChEBI" id="CHEBI:29033"/>
    </cofactor>
</comment>
<keyword evidence="4" id="KW-0560">Oxidoreductase</keyword>